<dbReference type="AlphaFoldDB" id="A0AAD9SP98"/>
<organism evidence="2 3">
    <name type="scientific">Phomopsis amygdali</name>
    <name type="common">Fusicoccum amygdali</name>
    <dbReference type="NCBI Taxonomy" id="1214568"/>
    <lineage>
        <taxon>Eukaryota</taxon>
        <taxon>Fungi</taxon>
        <taxon>Dikarya</taxon>
        <taxon>Ascomycota</taxon>
        <taxon>Pezizomycotina</taxon>
        <taxon>Sordariomycetes</taxon>
        <taxon>Sordariomycetidae</taxon>
        <taxon>Diaporthales</taxon>
        <taxon>Diaporthaceae</taxon>
        <taxon>Diaporthe</taxon>
    </lineage>
</organism>
<reference evidence="2" key="1">
    <citation type="submission" date="2023-06" db="EMBL/GenBank/DDBJ databases">
        <authorList>
            <person name="Noh H."/>
        </authorList>
    </citation>
    <scope>NUCLEOTIDE SEQUENCE</scope>
    <source>
        <strain evidence="2">DUCC20226</strain>
    </source>
</reference>
<evidence type="ECO:0000313" key="2">
    <source>
        <dbReference type="EMBL" id="KAK2613362.1"/>
    </source>
</evidence>
<evidence type="ECO:0000313" key="3">
    <source>
        <dbReference type="Proteomes" id="UP001265746"/>
    </source>
</evidence>
<sequence length="528" mass="60251">MAPLNSPESTSSPNEDFENLATAANGPANTTSQMRDNMTFHHFIQLPPELQSMIRTEAVDQAVRDSIGRQFKGGPLASVSKEWKNDVEMRLFSRIRINPSKERHVLRFREFFANERRRFLSRLELTIDDRFTGPWHKDMGLLQISQVMENIGHLLQYIKSWEVHRDGEQPRPIEIIFVSMSNTLDPSLRTRLNSSFHTISLWEDFELDMVTGFGQIPTNVALWAIKSEFPSALDMVTHLTFPPDCVPLPAAQAMIQRMPKLKSCDFEVQFDASQLGWKNLTEFVISLPRLAPSLRCLRISGPYVFFETFTLTLKKFSAVLRDYSQSLERLVSDLPLHQAFFQPFLDEFGINAAMSKWRWSRLETLDLKLANFAPYLEPGQLKLTPAEVLIAAGRAAMAMPVLKCFCVGIVEEAAESKIKFFCIERELNASLESSGKTHITFKGFDIDERRRILAAWLPWMGAEARFVRVMFNDDTLDHNDSNKVESDGQQSAQSTGLETFYSFPEDKGLVIMSERQMQLAATKMLGQD</sequence>
<evidence type="ECO:0000256" key="1">
    <source>
        <dbReference type="SAM" id="MobiDB-lite"/>
    </source>
</evidence>
<comment type="caution">
    <text evidence="2">The sequence shown here is derived from an EMBL/GenBank/DDBJ whole genome shotgun (WGS) entry which is preliminary data.</text>
</comment>
<keyword evidence="3" id="KW-1185">Reference proteome</keyword>
<feature type="region of interest" description="Disordered" evidence="1">
    <location>
        <begin position="1"/>
        <end position="33"/>
    </location>
</feature>
<accession>A0AAD9SP98</accession>
<feature type="compositionally biased region" description="Polar residues" evidence="1">
    <location>
        <begin position="1"/>
        <end position="14"/>
    </location>
</feature>
<gene>
    <name evidence="2" type="ORF">N8I77_000280</name>
</gene>
<name>A0AAD9SP98_PHOAM</name>
<dbReference type="Proteomes" id="UP001265746">
    <property type="component" value="Unassembled WGS sequence"/>
</dbReference>
<proteinExistence type="predicted"/>
<protein>
    <submittedName>
        <fullName evidence="2">Uncharacterized protein</fullName>
    </submittedName>
</protein>
<dbReference type="EMBL" id="JAUJFL010000001">
    <property type="protein sequence ID" value="KAK2613362.1"/>
    <property type="molecule type" value="Genomic_DNA"/>
</dbReference>